<dbReference type="RefSeq" id="WP_203757264.1">
    <property type="nucleotide sequence ID" value="NZ_BONK01000011.1"/>
</dbReference>
<dbReference type="Proteomes" id="UP000632740">
    <property type="component" value="Unassembled WGS sequence"/>
</dbReference>
<dbReference type="InterPro" id="IPR011055">
    <property type="entry name" value="Dup_hybrid_motif"/>
</dbReference>
<dbReference type="CDD" id="cd12797">
    <property type="entry name" value="M23_peptidase"/>
    <property type="match status" value="1"/>
</dbReference>
<gene>
    <name evidence="5" type="ORF">Cch01nite_32060</name>
</gene>
<keyword evidence="2" id="KW-0175">Coiled coil</keyword>
<comment type="caution">
    <text evidence="5">The sequence shown here is derived from an EMBL/GenBank/DDBJ whole genome shotgun (WGS) entry which is preliminary data.</text>
</comment>
<dbReference type="PANTHER" id="PTHR21666:SF289">
    <property type="entry name" value="L-ALA--D-GLU ENDOPEPTIDASE"/>
    <property type="match status" value="1"/>
</dbReference>
<sequence>MTRHLRLTAVVSAIALLLGIGLATPAGADAIDDKRKAAEQKKAANAKARDDAEDAMEGLDASLQTVIAALQDLEAQIPAAQATLDAANASLEKAQREAAIIAARLQDATEQQTTITTTIDQDAQKAAALRGAIGQMAREAYRSGGEVSGVGMILDADSTEDFVQRYGLMSTALRTQAQVLDALKATEAKNKNAQARLVAVQERVTELKAAADQKVVEADAARAAAAAARQTLDDLLAQQVAQQQNLEAQKAAIAAQLAAIDAEAAQVQAELQAAIAEQKARDAAAGVSQGPAGPIGNGLFGNPTATNPIYVTSEYGMRFHPILHYWRLHAGIDLRDHCGQPVYAGRAGTVQWAKARTGFGNQVMIDHGYVNGNALSSSYNHLTSFAVGAGQHVNAGQLVGYAGNTGTSAACHLHFEVYVNGATANPRPLLGL</sequence>
<evidence type="ECO:0000313" key="6">
    <source>
        <dbReference type="Proteomes" id="UP000632740"/>
    </source>
</evidence>
<keyword evidence="1 3" id="KW-0732">Signal</keyword>
<keyword evidence="6" id="KW-1185">Reference proteome</keyword>
<evidence type="ECO:0000313" key="5">
    <source>
        <dbReference type="EMBL" id="GIG22482.1"/>
    </source>
</evidence>
<dbReference type="GO" id="GO:0004222">
    <property type="term" value="F:metalloendopeptidase activity"/>
    <property type="evidence" value="ECO:0007669"/>
    <property type="project" value="TreeGrafter"/>
</dbReference>
<dbReference type="SUPFAM" id="SSF57997">
    <property type="entry name" value="Tropomyosin"/>
    <property type="match status" value="1"/>
</dbReference>
<dbReference type="AlphaFoldDB" id="A0A919P367"/>
<dbReference type="Gene3D" id="6.10.250.3150">
    <property type="match status" value="1"/>
</dbReference>
<dbReference type="InterPro" id="IPR016047">
    <property type="entry name" value="M23ase_b-sheet_dom"/>
</dbReference>
<dbReference type="Pfam" id="PF01551">
    <property type="entry name" value="Peptidase_M23"/>
    <property type="match status" value="1"/>
</dbReference>
<evidence type="ECO:0000256" key="3">
    <source>
        <dbReference type="SAM" id="SignalP"/>
    </source>
</evidence>
<feature type="signal peptide" evidence="3">
    <location>
        <begin position="1"/>
        <end position="28"/>
    </location>
</feature>
<evidence type="ECO:0000256" key="2">
    <source>
        <dbReference type="SAM" id="Coils"/>
    </source>
</evidence>
<reference evidence="5" key="1">
    <citation type="submission" date="2021-01" db="EMBL/GenBank/DDBJ databases">
        <title>Whole genome shotgun sequence of Cellulomonas chitinilytica NBRC 110799.</title>
        <authorList>
            <person name="Komaki H."/>
            <person name="Tamura T."/>
        </authorList>
    </citation>
    <scope>NUCLEOTIDE SEQUENCE</scope>
    <source>
        <strain evidence="5">NBRC 110799</strain>
    </source>
</reference>
<dbReference type="Gene3D" id="2.70.70.10">
    <property type="entry name" value="Glucose Permease (Domain IIA)"/>
    <property type="match status" value="1"/>
</dbReference>
<evidence type="ECO:0000259" key="4">
    <source>
        <dbReference type="Pfam" id="PF01551"/>
    </source>
</evidence>
<organism evidence="5 6">
    <name type="scientific">Cellulomonas chitinilytica</name>
    <dbReference type="NCBI Taxonomy" id="398759"/>
    <lineage>
        <taxon>Bacteria</taxon>
        <taxon>Bacillati</taxon>
        <taxon>Actinomycetota</taxon>
        <taxon>Actinomycetes</taxon>
        <taxon>Micrococcales</taxon>
        <taxon>Cellulomonadaceae</taxon>
        <taxon>Cellulomonas</taxon>
    </lineage>
</organism>
<accession>A0A919P367</accession>
<evidence type="ECO:0000256" key="1">
    <source>
        <dbReference type="ARBA" id="ARBA00022729"/>
    </source>
</evidence>
<proteinExistence type="predicted"/>
<feature type="domain" description="M23ase beta-sheet core" evidence="4">
    <location>
        <begin position="328"/>
        <end position="426"/>
    </location>
</feature>
<feature type="chain" id="PRO_5037816481" evidence="3">
    <location>
        <begin position="29"/>
        <end position="432"/>
    </location>
</feature>
<dbReference type="PANTHER" id="PTHR21666">
    <property type="entry name" value="PEPTIDASE-RELATED"/>
    <property type="match status" value="1"/>
</dbReference>
<feature type="coiled-coil region" evidence="2">
    <location>
        <begin position="31"/>
        <end position="111"/>
    </location>
</feature>
<dbReference type="InterPro" id="IPR050570">
    <property type="entry name" value="Cell_wall_metabolism_enzyme"/>
</dbReference>
<dbReference type="EMBL" id="BONK01000011">
    <property type="protein sequence ID" value="GIG22482.1"/>
    <property type="molecule type" value="Genomic_DNA"/>
</dbReference>
<dbReference type="SUPFAM" id="SSF51261">
    <property type="entry name" value="Duplicated hybrid motif"/>
    <property type="match status" value="1"/>
</dbReference>
<feature type="coiled-coil region" evidence="2">
    <location>
        <begin position="176"/>
        <end position="277"/>
    </location>
</feature>
<protein>
    <submittedName>
        <fullName evidence="5">Metalloendopeptidase</fullName>
    </submittedName>
</protein>
<name>A0A919P367_9CELL</name>